<proteinExistence type="predicted"/>
<gene>
    <name evidence="2" type="ORF">SAMN02745752_01666</name>
</gene>
<dbReference type="InterPro" id="IPR014408">
    <property type="entry name" value="dGMP_Pdiesterase_EAL/HD-GYP"/>
</dbReference>
<dbReference type="InterPro" id="IPR001633">
    <property type="entry name" value="EAL_dom"/>
</dbReference>
<dbReference type="EMBL" id="FPJW01000005">
    <property type="protein sequence ID" value="SFX43654.1"/>
    <property type="molecule type" value="Genomic_DNA"/>
</dbReference>
<dbReference type="InterPro" id="IPR052340">
    <property type="entry name" value="RNase_Y/CdgJ"/>
</dbReference>
<dbReference type="PANTHER" id="PTHR33525">
    <property type="match status" value="1"/>
</dbReference>
<dbReference type="InterPro" id="IPR013976">
    <property type="entry name" value="HDOD"/>
</dbReference>
<dbReference type="Gene3D" id="3.20.20.450">
    <property type="entry name" value="EAL domain"/>
    <property type="match status" value="1"/>
</dbReference>
<dbReference type="PROSITE" id="PS51833">
    <property type="entry name" value="HDOD"/>
    <property type="match status" value="1"/>
</dbReference>
<accession>A0A1K1X207</accession>
<dbReference type="InterPro" id="IPR035919">
    <property type="entry name" value="EAL_sf"/>
</dbReference>
<dbReference type="Proteomes" id="UP000182350">
    <property type="component" value="Unassembled WGS sequence"/>
</dbReference>
<evidence type="ECO:0000259" key="1">
    <source>
        <dbReference type="PROSITE" id="PS51833"/>
    </source>
</evidence>
<feature type="domain" description="HDOD" evidence="1">
    <location>
        <begin position="205"/>
        <end position="391"/>
    </location>
</feature>
<evidence type="ECO:0000313" key="3">
    <source>
        <dbReference type="Proteomes" id="UP000182350"/>
    </source>
</evidence>
<dbReference type="SUPFAM" id="SSF141868">
    <property type="entry name" value="EAL domain-like"/>
    <property type="match status" value="1"/>
</dbReference>
<organism evidence="2 3">
    <name type="scientific">Marinospirillum alkaliphilum DSM 21637</name>
    <dbReference type="NCBI Taxonomy" id="1122209"/>
    <lineage>
        <taxon>Bacteria</taxon>
        <taxon>Pseudomonadati</taxon>
        <taxon>Pseudomonadota</taxon>
        <taxon>Gammaproteobacteria</taxon>
        <taxon>Oceanospirillales</taxon>
        <taxon>Oceanospirillaceae</taxon>
        <taxon>Marinospirillum</taxon>
    </lineage>
</organism>
<dbReference type="STRING" id="1122209.SAMN02745752_01666"/>
<reference evidence="2 3" key="1">
    <citation type="submission" date="2016-11" db="EMBL/GenBank/DDBJ databases">
        <authorList>
            <person name="Jaros S."/>
            <person name="Januszkiewicz K."/>
            <person name="Wedrychowicz H."/>
        </authorList>
    </citation>
    <scope>NUCLEOTIDE SEQUENCE [LARGE SCALE GENOMIC DNA]</scope>
    <source>
        <strain evidence="2 3">DSM 21637</strain>
    </source>
</reference>
<dbReference type="AlphaFoldDB" id="A0A1K1X207"/>
<dbReference type="RefSeq" id="WP_072326024.1">
    <property type="nucleotide sequence ID" value="NZ_FPJW01000005.1"/>
</dbReference>
<dbReference type="OrthoDB" id="9804751at2"/>
<dbReference type="PIRSF" id="PIRSF003180">
    <property type="entry name" value="DiGMPpdiest_YuxH"/>
    <property type="match status" value="1"/>
</dbReference>
<dbReference type="PANTHER" id="PTHR33525:SF4">
    <property type="entry name" value="CYCLIC DI-GMP PHOSPHODIESTERASE CDGJ"/>
    <property type="match status" value="1"/>
</dbReference>
<dbReference type="Pfam" id="PF08668">
    <property type="entry name" value="HDOD"/>
    <property type="match status" value="1"/>
</dbReference>
<keyword evidence="3" id="KW-1185">Reference proteome</keyword>
<dbReference type="SMART" id="SM00052">
    <property type="entry name" value="EAL"/>
    <property type="match status" value="1"/>
</dbReference>
<dbReference type="Pfam" id="PF00563">
    <property type="entry name" value="EAL"/>
    <property type="match status" value="1"/>
</dbReference>
<evidence type="ECO:0000313" key="2">
    <source>
        <dbReference type="EMBL" id="SFX43654.1"/>
    </source>
</evidence>
<dbReference type="Gene3D" id="1.10.3210.10">
    <property type="entry name" value="Hypothetical protein af1432"/>
    <property type="match status" value="1"/>
</dbReference>
<dbReference type="SUPFAM" id="SSF109604">
    <property type="entry name" value="HD-domain/PDEase-like"/>
    <property type="match status" value="1"/>
</dbReference>
<sequence>MVEAQQPTNYCIALQPICDRNMRHVADELLYRASVVDHSAQVEDQMMATARVSNAAFYETGLDKLVGKRPLFFIAPHEWLQKPELLPPYPEQVVVEVLGNVLQQPGMLERLKGVKAAGFRLALDAFDINEQSRELLKLVDVIKMDALSELDEARIKLFRDQGIALLARRVEDMDAYRRCQALGFEYFQGYFYARPEVQQHTSTQRGSNRGAQIRILSELQKAEPDYKVLEPLIAQDPQLTLMLLKLTNSPMFRRRTEVTSISQALSTLGLDRVRSMVTTVMLANNGAASRLLLPQALTRAAMCERMAASMSGVNPREAFMAGLMSMMDLLMGLELEALLKELPLAQELKAALLFGDGKLGRVLKLVKAFEQARMLDSSHEMVQRLNGIWMDSQVWTNQVLMGVD</sequence>
<name>A0A1K1X207_9GAMM</name>
<protein>
    <submittedName>
        <fullName evidence="2">EAL and modified HD-GYP domain-containing signal transduction protein</fullName>
    </submittedName>
</protein>